<keyword evidence="4" id="KW-0902">Two-component regulatory system</keyword>
<dbReference type="Gene3D" id="3.40.50.2300">
    <property type="match status" value="1"/>
</dbReference>
<evidence type="ECO:0000256" key="4">
    <source>
        <dbReference type="ARBA" id="ARBA00023012"/>
    </source>
</evidence>
<dbReference type="PANTHER" id="PTHR48111">
    <property type="entry name" value="REGULATOR OF RPOS"/>
    <property type="match status" value="1"/>
</dbReference>
<dbReference type="GO" id="GO:0005829">
    <property type="term" value="C:cytosol"/>
    <property type="evidence" value="ECO:0007669"/>
    <property type="project" value="TreeGrafter"/>
</dbReference>
<dbReference type="PANTHER" id="PTHR48111:SF1">
    <property type="entry name" value="TWO-COMPONENT RESPONSE REGULATOR ORR33"/>
    <property type="match status" value="1"/>
</dbReference>
<dbReference type="InterPro" id="IPR011006">
    <property type="entry name" value="CheY-like_superfamily"/>
</dbReference>
<keyword evidence="7" id="KW-0804">Transcription</keyword>
<comment type="catalytic activity">
    <reaction evidence="1">
        <text>ATP + protein L-histidine = ADP + protein N-phospho-L-histidine.</text>
        <dbReference type="EC" id="2.7.13.3"/>
    </reaction>
</comment>
<evidence type="ECO:0000256" key="1">
    <source>
        <dbReference type="ARBA" id="ARBA00000085"/>
    </source>
</evidence>
<sequence>MKKILVIDDFPDNVFLLQDRLEKEGFEVIKAYNGNMGLQKAEMENPDLILLDIMLPDISGFEVCKKLSTQEATKQIPIILLTALTEAENTRAGLQAGAFDYIKKPFNRTELLARINSALRFSEMNKILLEMEKIKTYAATIVTANHEIKQPLTQINLSVAAIRRELSKEEISKELINKRIDFIEKASKEINDLLEKLASIKKPIIEPYVNNQHIIKINAED</sequence>
<dbReference type="Gene3D" id="1.10.287.130">
    <property type="match status" value="1"/>
</dbReference>
<dbReference type="GO" id="GO:0000156">
    <property type="term" value="F:phosphorelay response regulator activity"/>
    <property type="evidence" value="ECO:0007669"/>
    <property type="project" value="TreeGrafter"/>
</dbReference>
<dbReference type="InterPro" id="IPR039420">
    <property type="entry name" value="WalR-like"/>
</dbReference>
<reference evidence="10" key="1">
    <citation type="submission" date="2023-03" db="EMBL/GenBank/DDBJ databases">
        <title>Stygiobacter electus gen. nov., sp. nov., facultatively anaerobic thermotolerant bacterium of the class Ignavibacteria from a well of Yessentuki mineral water deposit.</title>
        <authorList>
            <person name="Podosokorskaya O.A."/>
            <person name="Elcheninov A.G."/>
            <person name="Petrova N.F."/>
            <person name="Zavarzina D.G."/>
            <person name="Kublanov I.V."/>
            <person name="Merkel A.Y."/>
        </authorList>
    </citation>
    <scope>NUCLEOTIDE SEQUENCE</scope>
    <source>
        <strain evidence="10">09-Me</strain>
    </source>
</reference>
<dbReference type="SUPFAM" id="SSF47384">
    <property type="entry name" value="Homodimeric domain of signal transducing histidine kinase"/>
    <property type="match status" value="1"/>
</dbReference>
<dbReference type="InterPro" id="IPR003661">
    <property type="entry name" value="HisK_dim/P_dom"/>
</dbReference>
<dbReference type="AlphaFoldDB" id="A0AAE3TBI0"/>
<comment type="caution">
    <text evidence="10">The sequence shown here is derived from an EMBL/GenBank/DDBJ whole genome shotgun (WGS) entry which is preliminary data.</text>
</comment>
<dbReference type="SUPFAM" id="SSF52172">
    <property type="entry name" value="CheY-like"/>
    <property type="match status" value="1"/>
</dbReference>
<evidence type="ECO:0000256" key="5">
    <source>
        <dbReference type="ARBA" id="ARBA00023015"/>
    </source>
</evidence>
<keyword evidence="11" id="KW-1185">Reference proteome</keyword>
<name>A0AAE3TBI0_9BACT</name>
<evidence type="ECO:0000259" key="9">
    <source>
        <dbReference type="PROSITE" id="PS50110"/>
    </source>
</evidence>
<feature type="modified residue" description="4-aspartylphosphate" evidence="8">
    <location>
        <position position="52"/>
    </location>
</feature>
<keyword evidence="3 8" id="KW-0597">Phosphoprotein</keyword>
<dbReference type="GO" id="GO:0032993">
    <property type="term" value="C:protein-DNA complex"/>
    <property type="evidence" value="ECO:0007669"/>
    <property type="project" value="TreeGrafter"/>
</dbReference>
<dbReference type="GO" id="GO:0000155">
    <property type="term" value="F:phosphorelay sensor kinase activity"/>
    <property type="evidence" value="ECO:0007669"/>
    <property type="project" value="InterPro"/>
</dbReference>
<feature type="domain" description="Response regulatory" evidence="9">
    <location>
        <begin position="3"/>
        <end position="119"/>
    </location>
</feature>
<keyword evidence="5" id="KW-0805">Transcription regulation</keyword>
<dbReference type="InterPro" id="IPR036097">
    <property type="entry name" value="HisK_dim/P_sf"/>
</dbReference>
<proteinExistence type="predicted"/>
<gene>
    <name evidence="10" type="ORF">P0M35_04035</name>
</gene>
<dbReference type="FunFam" id="3.40.50.2300:FF:000001">
    <property type="entry name" value="DNA-binding response regulator PhoB"/>
    <property type="match status" value="1"/>
</dbReference>
<dbReference type="GO" id="GO:0006355">
    <property type="term" value="P:regulation of DNA-templated transcription"/>
    <property type="evidence" value="ECO:0007669"/>
    <property type="project" value="TreeGrafter"/>
</dbReference>
<accession>A0AAE3TBI0</accession>
<dbReference type="InterPro" id="IPR001789">
    <property type="entry name" value="Sig_transdc_resp-reg_receiver"/>
</dbReference>
<dbReference type="EC" id="2.7.13.3" evidence="2"/>
<evidence type="ECO:0000313" key="11">
    <source>
        <dbReference type="Proteomes" id="UP001221302"/>
    </source>
</evidence>
<dbReference type="Proteomes" id="UP001221302">
    <property type="component" value="Unassembled WGS sequence"/>
</dbReference>
<dbReference type="RefSeq" id="WP_321535074.1">
    <property type="nucleotide sequence ID" value="NZ_JARGDL010000003.1"/>
</dbReference>
<dbReference type="CDD" id="cd00082">
    <property type="entry name" value="HisKA"/>
    <property type="match status" value="1"/>
</dbReference>
<evidence type="ECO:0000256" key="2">
    <source>
        <dbReference type="ARBA" id="ARBA00012438"/>
    </source>
</evidence>
<dbReference type="EMBL" id="JARGDL010000003">
    <property type="protein sequence ID" value="MDF1611308.1"/>
    <property type="molecule type" value="Genomic_DNA"/>
</dbReference>
<protein>
    <recommendedName>
        <fullName evidence="2">histidine kinase</fullName>
        <ecNumber evidence="2">2.7.13.3</ecNumber>
    </recommendedName>
</protein>
<evidence type="ECO:0000256" key="8">
    <source>
        <dbReference type="PROSITE-ProRule" id="PRU00169"/>
    </source>
</evidence>
<evidence type="ECO:0000256" key="6">
    <source>
        <dbReference type="ARBA" id="ARBA00023125"/>
    </source>
</evidence>
<organism evidence="10 11">
    <name type="scientific">Stygiobacter electus</name>
    <dbReference type="NCBI Taxonomy" id="3032292"/>
    <lineage>
        <taxon>Bacteria</taxon>
        <taxon>Pseudomonadati</taxon>
        <taxon>Ignavibacteriota</taxon>
        <taxon>Ignavibacteria</taxon>
        <taxon>Ignavibacteriales</taxon>
        <taxon>Melioribacteraceae</taxon>
        <taxon>Stygiobacter</taxon>
    </lineage>
</organism>
<evidence type="ECO:0000256" key="7">
    <source>
        <dbReference type="ARBA" id="ARBA00023163"/>
    </source>
</evidence>
<keyword evidence="6" id="KW-0238">DNA-binding</keyword>
<dbReference type="SMART" id="SM00448">
    <property type="entry name" value="REC"/>
    <property type="match status" value="1"/>
</dbReference>
<dbReference type="PROSITE" id="PS50110">
    <property type="entry name" value="RESPONSE_REGULATORY"/>
    <property type="match status" value="1"/>
</dbReference>
<dbReference type="GO" id="GO:0000976">
    <property type="term" value="F:transcription cis-regulatory region binding"/>
    <property type="evidence" value="ECO:0007669"/>
    <property type="project" value="TreeGrafter"/>
</dbReference>
<dbReference type="Pfam" id="PF00072">
    <property type="entry name" value="Response_reg"/>
    <property type="match status" value="1"/>
</dbReference>
<evidence type="ECO:0000313" key="10">
    <source>
        <dbReference type="EMBL" id="MDF1611308.1"/>
    </source>
</evidence>
<evidence type="ECO:0000256" key="3">
    <source>
        <dbReference type="ARBA" id="ARBA00022553"/>
    </source>
</evidence>